<proteinExistence type="predicted"/>
<dbReference type="Proteomes" id="UP000284403">
    <property type="component" value="Unassembled WGS sequence"/>
</dbReference>
<protein>
    <submittedName>
        <fullName evidence="3">Uncharacterized protein</fullName>
    </submittedName>
</protein>
<name>A0A422P9C1_9TRYP</name>
<feature type="region of interest" description="Disordered" evidence="2">
    <location>
        <begin position="341"/>
        <end position="366"/>
    </location>
</feature>
<evidence type="ECO:0000313" key="3">
    <source>
        <dbReference type="EMBL" id="RNF14329.1"/>
    </source>
</evidence>
<dbReference type="AlphaFoldDB" id="A0A422P9C1"/>
<evidence type="ECO:0000256" key="2">
    <source>
        <dbReference type="SAM" id="MobiDB-lite"/>
    </source>
</evidence>
<dbReference type="Gene3D" id="1.10.287.2610">
    <property type="match status" value="1"/>
</dbReference>
<evidence type="ECO:0000313" key="4">
    <source>
        <dbReference type="Proteomes" id="UP000284403"/>
    </source>
</evidence>
<reference evidence="3 4" key="1">
    <citation type="journal article" date="2018" name="BMC Genomics">
        <title>Genomic comparison of Trypanosoma conorhini and Trypanosoma rangeli to Trypanosoma cruzi strains of high and low virulence.</title>
        <authorList>
            <person name="Bradwell K.R."/>
            <person name="Koparde V.N."/>
            <person name="Matveyev A.V."/>
            <person name="Serrano M.G."/>
            <person name="Alves J.M."/>
            <person name="Parikh H."/>
            <person name="Huang B."/>
            <person name="Lee V."/>
            <person name="Espinosa-Alvarez O."/>
            <person name="Ortiz P.A."/>
            <person name="Costa-Martins A.G."/>
            <person name="Teixeira M.M."/>
            <person name="Buck G.A."/>
        </authorList>
    </citation>
    <scope>NUCLEOTIDE SEQUENCE [LARGE SCALE GENOMIC DNA]</scope>
    <source>
        <strain evidence="3 4">025E</strain>
    </source>
</reference>
<feature type="coiled-coil region" evidence="1">
    <location>
        <begin position="400"/>
        <end position="459"/>
    </location>
</feature>
<dbReference type="RefSeq" id="XP_029227116.1">
    <property type="nucleotide sequence ID" value="XM_029372787.1"/>
</dbReference>
<evidence type="ECO:0000256" key="1">
    <source>
        <dbReference type="SAM" id="Coils"/>
    </source>
</evidence>
<dbReference type="EMBL" id="MKKU01000368">
    <property type="protein sequence ID" value="RNF14329.1"/>
    <property type="molecule type" value="Genomic_DNA"/>
</dbReference>
<organism evidence="3 4">
    <name type="scientific">Trypanosoma conorhini</name>
    <dbReference type="NCBI Taxonomy" id="83891"/>
    <lineage>
        <taxon>Eukaryota</taxon>
        <taxon>Discoba</taxon>
        <taxon>Euglenozoa</taxon>
        <taxon>Kinetoplastea</taxon>
        <taxon>Metakinetoplastina</taxon>
        <taxon>Trypanosomatida</taxon>
        <taxon>Trypanosomatidae</taxon>
        <taxon>Trypanosoma</taxon>
    </lineage>
</organism>
<keyword evidence="1" id="KW-0175">Coiled coil</keyword>
<feature type="compositionally biased region" description="Polar residues" evidence="2">
    <location>
        <begin position="297"/>
        <end position="314"/>
    </location>
</feature>
<gene>
    <name evidence="3" type="ORF">Tco025E_05897</name>
</gene>
<sequence length="475" mass="52879">MEVGIYQDAIAAAKQGLNALRLRTSAAEAEQERKEALLREILAKVDARQREKECVWHRKREIAADTVSTLNELRAIEELDMLESMLVEKNTQLRLQQYRHDTLLQQLANLETILDELSLEGDAAGSAGEAQSAQWASCCEQLSRCIAAADRYCGRHSSHVFSHPVSVIQKSIRNMCRIVREREERLKIQHEHIDTQLQHAASLDDSLQGMEENSTCKMEELRRGHKELMQAMEQRGVTETRSLRGDLWRAAEARQHLLRRLEDEGLLPVEAELPPLLLGLCSAEDASPTPREPCETGQVNSVDVSSEGVGNSHPQLRSVQVLRRPRLVGKETASAITAVMGPCSTNNKEKGRNTTGDGTDDAETDATATEAPAVCFEGEAAGSSLHRGVDPAPDAMNSELEELEGQVIAAERDVDRLQQRYETLGEEAERIRDEYAKDRKALEEKLSAAQEAVSVLAREKSEWQALHQQMSLLIS</sequence>
<comment type="caution">
    <text evidence="3">The sequence shown here is derived from an EMBL/GenBank/DDBJ whole genome shotgun (WGS) entry which is preliminary data.</text>
</comment>
<keyword evidence="4" id="KW-1185">Reference proteome</keyword>
<feature type="region of interest" description="Disordered" evidence="2">
    <location>
        <begin position="286"/>
        <end position="314"/>
    </location>
</feature>
<accession>A0A422P9C1</accession>
<dbReference type="OrthoDB" id="248002at2759"/>
<dbReference type="GeneID" id="40319508"/>